<dbReference type="PANTHER" id="PTHR38825:SF1">
    <property type="entry name" value="TRANSPORTER, LYSE FAMILY"/>
    <property type="match status" value="1"/>
</dbReference>
<dbReference type="PANTHER" id="PTHR38825">
    <property type="entry name" value="LYSINE EXPORTER PROTEIN (LYSE/YGGA)"/>
    <property type="match status" value="1"/>
</dbReference>
<keyword evidence="3 6" id="KW-0812">Transmembrane</keyword>
<organism evidence="7 8">
    <name type="scientific">Thermosulfidibacter takaii (strain DSM 17441 / JCM 13301 / NBRC 103674 / ABI70S6)</name>
    <dbReference type="NCBI Taxonomy" id="1298851"/>
    <lineage>
        <taxon>Bacteria</taxon>
        <taxon>Pseudomonadati</taxon>
        <taxon>Thermosulfidibacterota</taxon>
        <taxon>Thermosulfidibacteria</taxon>
        <taxon>Thermosulfidibacterales</taxon>
        <taxon>Thermosulfidibacteraceae</taxon>
    </lineage>
</organism>
<dbReference type="InterPro" id="IPR001123">
    <property type="entry name" value="LeuE-type"/>
</dbReference>
<keyword evidence="8" id="KW-1185">Reference proteome</keyword>
<evidence type="ECO:0000256" key="5">
    <source>
        <dbReference type="ARBA" id="ARBA00023136"/>
    </source>
</evidence>
<keyword evidence="2" id="KW-1003">Cell membrane</keyword>
<keyword evidence="4 6" id="KW-1133">Transmembrane helix</keyword>
<protein>
    <submittedName>
        <fullName evidence="7">Lysine exporter protein LysE/YggA</fullName>
    </submittedName>
</protein>
<dbReference type="GO" id="GO:0006865">
    <property type="term" value="P:amino acid transport"/>
    <property type="evidence" value="ECO:0007669"/>
    <property type="project" value="InterPro"/>
</dbReference>
<feature type="transmembrane region" description="Helical" evidence="6">
    <location>
        <begin position="186"/>
        <end position="207"/>
    </location>
</feature>
<feature type="transmembrane region" description="Helical" evidence="6">
    <location>
        <begin position="145"/>
        <end position="165"/>
    </location>
</feature>
<comment type="subcellular location">
    <subcellularLocation>
        <location evidence="1">Cell membrane</location>
        <topology evidence="1">Multi-pass membrane protein</topology>
    </subcellularLocation>
</comment>
<feature type="transmembrane region" description="Helical" evidence="6">
    <location>
        <begin position="43"/>
        <end position="65"/>
    </location>
</feature>
<dbReference type="GO" id="GO:0005886">
    <property type="term" value="C:plasma membrane"/>
    <property type="evidence" value="ECO:0007669"/>
    <property type="project" value="UniProtKB-SubCell"/>
</dbReference>
<name>A0A0S3QTA0_THET7</name>
<feature type="transmembrane region" description="Helical" evidence="6">
    <location>
        <begin position="113"/>
        <end position="139"/>
    </location>
</feature>
<proteinExistence type="predicted"/>
<evidence type="ECO:0000313" key="7">
    <source>
        <dbReference type="EMBL" id="BAT71539.1"/>
    </source>
</evidence>
<evidence type="ECO:0000256" key="3">
    <source>
        <dbReference type="ARBA" id="ARBA00022692"/>
    </source>
</evidence>
<reference evidence="8" key="1">
    <citation type="journal article" date="2018" name="Science">
        <title>A primordial and reversible TCA cycle in a facultatively chemolithoautotrophic thermophile.</title>
        <authorList>
            <person name="Nunoura T."/>
            <person name="Chikaraishi Y."/>
            <person name="Izaki R."/>
            <person name="Suwa T."/>
            <person name="Sato T."/>
            <person name="Harada T."/>
            <person name="Mori K."/>
            <person name="Kato Y."/>
            <person name="Miyazaki M."/>
            <person name="Shimamura S."/>
            <person name="Yanagawa K."/>
            <person name="Shuto A."/>
            <person name="Ohkouchi N."/>
            <person name="Fujita N."/>
            <person name="Takaki Y."/>
            <person name="Atomi H."/>
            <person name="Takai K."/>
        </authorList>
    </citation>
    <scope>NUCLEOTIDE SEQUENCE [LARGE SCALE GENOMIC DNA]</scope>
    <source>
        <strain evidence="8">DSM 17441 / JCM 13301 / NBRC 103674 / ABI70S6</strain>
    </source>
</reference>
<keyword evidence="5 6" id="KW-0472">Membrane</keyword>
<evidence type="ECO:0000256" key="6">
    <source>
        <dbReference type="SAM" id="Phobius"/>
    </source>
</evidence>
<dbReference type="STRING" id="1298851.TST_0734"/>
<dbReference type="AlphaFoldDB" id="A0A0S3QTA0"/>
<gene>
    <name evidence="7" type="ORF">TST_0734</name>
</gene>
<dbReference type="OrthoDB" id="9784202at2"/>
<evidence type="ECO:0000256" key="1">
    <source>
        <dbReference type="ARBA" id="ARBA00004651"/>
    </source>
</evidence>
<evidence type="ECO:0000313" key="8">
    <source>
        <dbReference type="Proteomes" id="UP000063234"/>
    </source>
</evidence>
<dbReference type="EMBL" id="AP013035">
    <property type="protein sequence ID" value="BAT71539.1"/>
    <property type="molecule type" value="Genomic_DNA"/>
</dbReference>
<evidence type="ECO:0000256" key="2">
    <source>
        <dbReference type="ARBA" id="ARBA00022475"/>
    </source>
</evidence>
<accession>A0A0S3QTA0</accession>
<feature type="transmembrane region" description="Helical" evidence="6">
    <location>
        <begin position="71"/>
        <end position="92"/>
    </location>
</feature>
<dbReference type="KEGG" id="ttk:TST_0734"/>
<dbReference type="Proteomes" id="UP000063234">
    <property type="component" value="Chromosome"/>
</dbReference>
<dbReference type="RefSeq" id="WP_068549534.1">
    <property type="nucleotide sequence ID" value="NZ_AP013035.1"/>
</dbReference>
<feature type="transmembrane region" description="Helical" evidence="6">
    <location>
        <begin position="6"/>
        <end position="31"/>
    </location>
</feature>
<evidence type="ECO:0000256" key="4">
    <source>
        <dbReference type="ARBA" id="ARBA00022989"/>
    </source>
</evidence>
<dbReference type="Pfam" id="PF01810">
    <property type="entry name" value="LysE"/>
    <property type="match status" value="1"/>
</dbReference>
<sequence>MNNLDSIAIGSFLIAFSGAASPGPVLTITLAESTKKGWKVGPLIVFGHAILEIPVVIAIVMGGANFLKHPLVTRVIATAGAITLLLLAWFTAKEAKIGFRPEEYLPISKIWELPLKGILTSLSNPYWFIWWATIGLAYLSLSLKFGIAGAVIFYLSHIMADLVWYTFVSVGVSHSRKFLAGKGYKILLYSCSIMLVFFGLYFGKVAICG</sequence>